<reference evidence="3 4" key="1">
    <citation type="submission" date="2009-11" db="EMBL/GenBank/DDBJ databases">
        <title>Annotation of Allomyces macrogynus ATCC 38327.</title>
        <authorList>
            <consortium name="The Broad Institute Genome Sequencing Platform"/>
            <person name="Russ C."/>
            <person name="Cuomo C."/>
            <person name="Burger G."/>
            <person name="Gray M.W."/>
            <person name="Holland P.W.H."/>
            <person name="King N."/>
            <person name="Lang F.B.F."/>
            <person name="Roger A.J."/>
            <person name="Ruiz-Trillo I."/>
            <person name="Young S.K."/>
            <person name="Zeng Q."/>
            <person name="Gargeya S."/>
            <person name="Fitzgerald M."/>
            <person name="Haas B."/>
            <person name="Abouelleil A."/>
            <person name="Alvarado L."/>
            <person name="Arachchi H.M."/>
            <person name="Berlin A."/>
            <person name="Chapman S.B."/>
            <person name="Gearin G."/>
            <person name="Goldberg J."/>
            <person name="Griggs A."/>
            <person name="Gujja S."/>
            <person name="Hansen M."/>
            <person name="Heiman D."/>
            <person name="Howarth C."/>
            <person name="Larimer J."/>
            <person name="Lui A."/>
            <person name="MacDonald P.J.P."/>
            <person name="McCowen C."/>
            <person name="Montmayeur A."/>
            <person name="Murphy C."/>
            <person name="Neiman D."/>
            <person name="Pearson M."/>
            <person name="Priest M."/>
            <person name="Roberts A."/>
            <person name="Saif S."/>
            <person name="Shea T."/>
            <person name="Sisk P."/>
            <person name="Stolte C."/>
            <person name="Sykes S."/>
            <person name="Wortman J."/>
            <person name="Nusbaum C."/>
            <person name="Birren B."/>
        </authorList>
    </citation>
    <scope>NUCLEOTIDE SEQUENCE [LARGE SCALE GENOMIC DNA]</scope>
    <source>
        <strain evidence="3 4">ATCC 38327</strain>
    </source>
</reference>
<evidence type="ECO:0000256" key="2">
    <source>
        <dbReference type="SAM" id="Phobius"/>
    </source>
</evidence>
<evidence type="ECO:0000313" key="4">
    <source>
        <dbReference type="Proteomes" id="UP000054350"/>
    </source>
</evidence>
<evidence type="ECO:0000313" key="3">
    <source>
        <dbReference type="EMBL" id="KNE68257.1"/>
    </source>
</evidence>
<keyword evidence="2" id="KW-0472">Membrane</keyword>
<dbReference type="Proteomes" id="UP000054350">
    <property type="component" value="Unassembled WGS sequence"/>
</dbReference>
<proteinExistence type="predicted"/>
<gene>
    <name evidence="3" type="ORF">AMAG_12931</name>
</gene>
<feature type="region of interest" description="Disordered" evidence="1">
    <location>
        <begin position="209"/>
        <end position="269"/>
    </location>
</feature>
<sequence>MTATSATLSVFFLSSRRPSPARDDILHTRSTMTKASVMTVPRDERVFTYDPFTTPRFGTRELVATCIKNDALHPLFASLSAIEGPLKVITVTGDVVGPTLDLYRLLAKTAMCPAHRDQYQISLPAVEFIPGDPRLFGLLFRQTDRGALLLLLAPEWAAASVRAAYQSAFNLVYVTSAAVVNWDLYNRFLVAVDVTTAFDMEAALAEGNVGPDTWAKNTAGEVNEEEEEYGDSDDDGSETDTESSASDEDASSDSESLADSATGMSDDMEDAAPLLVPPKLSVVFPNFDLGAPATNVARDVQRVFREFLPTAYGQNTFPVFSGAQGYVVRSGDNQAKRDTDLSSAVESILTTAQPARIQIPDTTLGQSAAVMSGQDYATLLRLTMAAAEDQARLGIQSSSILAHLADEQARSLLDAAIDAYKEAMKEVNGHEIFYDRTALIAKHTETAKKAYTAFRRALDDVPGVHGASLETWTLTLATRLRTEFALIASAVDIEAAKYNRHIAAKEWDHLIASIDTEAYLGTGLKAAQLIADLVVSWETNYRRRAKGPTAKRVLMTYLRGKSTWIESIVNLAKLQAEIAAEDLAQLHELADVVRERDLVRMLLATELVEALQLQVQAETAMLVDELTSELHESASAAISTVQNHFASQLSNLDRQLYNAVDEATMATRQSVHATHNIAAAQRAHIVGAAETIAQTEATAAAAAKTLKEKEEYDLIGTIFQGIIAGASLIGGLTLVFMTGGAAAIIGGVLLSAGISTITKVVMGGGRMSWANFGKSYGIGAITGLISAGVAAGASVAAQAACEGVATLGGSAQSIAQAATKVGISSASSCMSKMIDNGISGKRWNADLVDAAVFGAVWAGLKEGKLLPKFLLPEQAPTPSLEAADMSGAVGTFKKKAAKFGTDTLTGSTRALARLAWKRCQRLRRLSRSRRAPKCAINGFLSTMR</sequence>
<dbReference type="AlphaFoldDB" id="A0A0L0T0H7"/>
<organism evidence="3 4">
    <name type="scientific">Allomyces macrogynus (strain ATCC 38327)</name>
    <name type="common">Allomyces javanicus var. macrogynus</name>
    <dbReference type="NCBI Taxonomy" id="578462"/>
    <lineage>
        <taxon>Eukaryota</taxon>
        <taxon>Fungi</taxon>
        <taxon>Fungi incertae sedis</taxon>
        <taxon>Blastocladiomycota</taxon>
        <taxon>Blastocladiomycetes</taxon>
        <taxon>Blastocladiales</taxon>
        <taxon>Blastocladiaceae</taxon>
        <taxon>Allomyces</taxon>
    </lineage>
</organism>
<dbReference type="VEuPathDB" id="FungiDB:AMAG_12931"/>
<dbReference type="GO" id="GO:0003924">
    <property type="term" value="F:GTPase activity"/>
    <property type="evidence" value="ECO:0007669"/>
    <property type="project" value="InterPro"/>
</dbReference>
<dbReference type="SUPFAM" id="SSF48340">
    <property type="entry name" value="Interferon-induced guanylate-binding protein 1 (GBP1), C-terminal domain"/>
    <property type="match status" value="1"/>
</dbReference>
<feature type="compositionally biased region" description="Acidic residues" evidence="1">
    <location>
        <begin position="222"/>
        <end position="252"/>
    </location>
</feature>
<keyword evidence="2" id="KW-1133">Transmembrane helix</keyword>
<accession>A0A0L0T0H7</accession>
<dbReference type="GO" id="GO:0005525">
    <property type="term" value="F:GTP binding"/>
    <property type="evidence" value="ECO:0007669"/>
    <property type="project" value="InterPro"/>
</dbReference>
<keyword evidence="4" id="KW-1185">Reference proteome</keyword>
<reference evidence="4" key="2">
    <citation type="submission" date="2009-11" db="EMBL/GenBank/DDBJ databases">
        <title>The Genome Sequence of Allomyces macrogynus strain ATCC 38327.</title>
        <authorList>
            <consortium name="The Broad Institute Genome Sequencing Platform"/>
            <person name="Russ C."/>
            <person name="Cuomo C."/>
            <person name="Shea T."/>
            <person name="Young S.K."/>
            <person name="Zeng Q."/>
            <person name="Koehrsen M."/>
            <person name="Haas B."/>
            <person name="Borodovsky M."/>
            <person name="Guigo R."/>
            <person name="Alvarado L."/>
            <person name="Berlin A."/>
            <person name="Borenstein D."/>
            <person name="Chen Z."/>
            <person name="Engels R."/>
            <person name="Freedman E."/>
            <person name="Gellesch M."/>
            <person name="Goldberg J."/>
            <person name="Griggs A."/>
            <person name="Gujja S."/>
            <person name="Heiman D."/>
            <person name="Hepburn T."/>
            <person name="Howarth C."/>
            <person name="Jen D."/>
            <person name="Larson L."/>
            <person name="Lewis B."/>
            <person name="Mehta T."/>
            <person name="Park D."/>
            <person name="Pearson M."/>
            <person name="Roberts A."/>
            <person name="Saif S."/>
            <person name="Shenoy N."/>
            <person name="Sisk P."/>
            <person name="Stolte C."/>
            <person name="Sykes S."/>
            <person name="Walk T."/>
            <person name="White J."/>
            <person name="Yandava C."/>
            <person name="Burger G."/>
            <person name="Gray M.W."/>
            <person name="Holland P.W.H."/>
            <person name="King N."/>
            <person name="Lang F.B.F."/>
            <person name="Roger A.J."/>
            <person name="Ruiz-Trillo I."/>
            <person name="Lander E."/>
            <person name="Nusbaum C."/>
        </authorList>
    </citation>
    <scope>NUCLEOTIDE SEQUENCE [LARGE SCALE GENOMIC DNA]</scope>
    <source>
        <strain evidence="4">ATCC 38327</strain>
    </source>
</reference>
<feature type="transmembrane region" description="Helical" evidence="2">
    <location>
        <begin position="775"/>
        <end position="797"/>
    </location>
</feature>
<protein>
    <submittedName>
        <fullName evidence="3">Uncharacterized protein</fullName>
    </submittedName>
</protein>
<name>A0A0L0T0H7_ALLM3</name>
<feature type="transmembrane region" description="Helical" evidence="2">
    <location>
        <begin position="728"/>
        <end position="754"/>
    </location>
</feature>
<keyword evidence="2" id="KW-0812">Transmembrane</keyword>
<dbReference type="EMBL" id="GG745356">
    <property type="protein sequence ID" value="KNE68257.1"/>
    <property type="molecule type" value="Genomic_DNA"/>
</dbReference>
<dbReference type="InterPro" id="IPR036543">
    <property type="entry name" value="Guanylate-bd_C_sf"/>
</dbReference>
<evidence type="ECO:0000256" key="1">
    <source>
        <dbReference type="SAM" id="MobiDB-lite"/>
    </source>
</evidence>